<proteinExistence type="predicted"/>
<name>A0ABT5T9T9_9RHOB</name>
<accession>A0ABT5T9T9</accession>
<dbReference type="RefSeq" id="WP_274352413.1">
    <property type="nucleotide sequence ID" value="NZ_JAQZSM010000009.1"/>
</dbReference>
<comment type="caution">
    <text evidence="3">The sequence shown here is derived from an EMBL/GenBank/DDBJ whole genome shotgun (WGS) entry which is preliminary data.</text>
</comment>
<evidence type="ECO:0000259" key="2">
    <source>
        <dbReference type="Pfam" id="PF10135"/>
    </source>
</evidence>
<sequence>MLEVTQMHARMTVVDRPPSARADPHRAAATEFEAIVLAELLRAAGAGKPISGIESGVGEDQFASFLVDAQARAIAAQGGIGLAEMMIRASDRNREGE</sequence>
<evidence type="ECO:0000313" key="3">
    <source>
        <dbReference type="EMBL" id="MDD7971734.1"/>
    </source>
</evidence>
<dbReference type="Pfam" id="PF10135">
    <property type="entry name" value="Rod-binding"/>
    <property type="match status" value="1"/>
</dbReference>
<evidence type="ECO:0000256" key="1">
    <source>
        <dbReference type="SAM" id="MobiDB-lite"/>
    </source>
</evidence>
<feature type="domain" description="Flagellar protein FlgJ N-terminal" evidence="2">
    <location>
        <begin position="53"/>
        <end position="88"/>
    </location>
</feature>
<organism evidence="3 4">
    <name type="scientific">Roseinatronobacter alkalisoli</name>
    <dbReference type="NCBI Taxonomy" id="3028235"/>
    <lineage>
        <taxon>Bacteria</taxon>
        <taxon>Pseudomonadati</taxon>
        <taxon>Pseudomonadota</taxon>
        <taxon>Alphaproteobacteria</taxon>
        <taxon>Rhodobacterales</taxon>
        <taxon>Paracoccaceae</taxon>
        <taxon>Roseinatronobacter</taxon>
    </lineage>
</organism>
<gene>
    <name evidence="3" type="ORF">PUT78_11535</name>
</gene>
<keyword evidence="4" id="KW-1185">Reference proteome</keyword>
<dbReference type="EMBL" id="JAQZSM010000009">
    <property type="protein sequence ID" value="MDD7971734.1"/>
    <property type="molecule type" value="Genomic_DNA"/>
</dbReference>
<reference evidence="3" key="1">
    <citation type="submission" date="2023-02" db="EMBL/GenBank/DDBJ databases">
        <title>Description of Roseinatronobacter alkalisoli sp. nov., an alkaliphilic bacerium isolated from soda soil.</title>
        <authorList>
            <person name="Wei W."/>
        </authorList>
    </citation>
    <scope>NUCLEOTIDE SEQUENCE</scope>
    <source>
        <strain evidence="3">HJB301</strain>
    </source>
</reference>
<evidence type="ECO:0000313" key="4">
    <source>
        <dbReference type="Proteomes" id="UP001431784"/>
    </source>
</evidence>
<protein>
    <submittedName>
        <fullName evidence="3">Rod-binding protein</fullName>
    </submittedName>
</protein>
<feature type="region of interest" description="Disordered" evidence="1">
    <location>
        <begin position="1"/>
        <end position="26"/>
    </location>
</feature>
<dbReference type="Proteomes" id="UP001431784">
    <property type="component" value="Unassembled WGS sequence"/>
</dbReference>
<dbReference type="InterPro" id="IPR019301">
    <property type="entry name" value="Flagellar_prot_FlgJ_N"/>
</dbReference>